<dbReference type="InterPro" id="IPR001279">
    <property type="entry name" value="Metallo-B-lactamas"/>
</dbReference>
<evidence type="ECO:0000256" key="1">
    <source>
        <dbReference type="ARBA" id="ARBA00022801"/>
    </source>
</evidence>
<evidence type="ECO:0000256" key="2">
    <source>
        <dbReference type="ARBA" id="ARBA00034221"/>
    </source>
</evidence>
<feature type="domain" description="Metallo-beta-lactamase" evidence="5">
    <location>
        <begin position="20"/>
        <end position="217"/>
    </location>
</feature>
<dbReference type="AlphaFoldDB" id="A0A1R1C0A7"/>
<dbReference type="Proteomes" id="UP000187134">
    <property type="component" value="Unassembled WGS sequence"/>
</dbReference>
<accession>A0A1R1C0A7</accession>
<evidence type="ECO:0000256" key="3">
    <source>
        <dbReference type="ARBA" id="ARBA00034301"/>
    </source>
</evidence>
<dbReference type="PANTHER" id="PTHR43546:SF9">
    <property type="entry name" value="L-ASCORBATE-6-PHOSPHATE LACTONASE ULAG-RELATED"/>
    <property type="match status" value="1"/>
</dbReference>
<dbReference type="RefSeq" id="WP_076331744.1">
    <property type="nucleotide sequence ID" value="NZ_MRTJ01000002.1"/>
</dbReference>
<dbReference type="SUPFAM" id="SSF56281">
    <property type="entry name" value="Metallo-hydrolase/oxidoreductase"/>
    <property type="match status" value="1"/>
</dbReference>
<dbReference type="PANTHER" id="PTHR43546">
    <property type="entry name" value="UPF0173 METAL-DEPENDENT HYDROLASE MJ1163-RELATED"/>
    <property type="match status" value="1"/>
</dbReference>
<keyword evidence="1" id="KW-0378">Hydrolase</keyword>
<dbReference type="InterPro" id="IPR036866">
    <property type="entry name" value="RibonucZ/Hydroxyglut_hydro"/>
</dbReference>
<evidence type="ECO:0000313" key="7">
    <source>
        <dbReference type="Proteomes" id="UP000187134"/>
    </source>
</evidence>
<dbReference type="EMBL" id="MRTJ01000002">
    <property type="protein sequence ID" value="OMF15553.1"/>
    <property type="molecule type" value="Genomic_DNA"/>
</dbReference>
<dbReference type="Gene3D" id="3.60.15.10">
    <property type="entry name" value="Ribonuclease Z/Hydroxyacylglutathione hydrolase-like"/>
    <property type="match status" value="1"/>
</dbReference>
<evidence type="ECO:0000256" key="4">
    <source>
        <dbReference type="ARBA" id="ARBA00048505"/>
    </source>
</evidence>
<dbReference type="GO" id="GO:0016787">
    <property type="term" value="F:hydrolase activity"/>
    <property type="evidence" value="ECO:0007669"/>
    <property type="project" value="UniProtKB-KW"/>
</dbReference>
<name>A0A1R1C0A7_PAEAM</name>
<organism evidence="6 7">
    <name type="scientific">Paenibacillus amylolyticus</name>
    <dbReference type="NCBI Taxonomy" id="1451"/>
    <lineage>
        <taxon>Bacteria</taxon>
        <taxon>Bacillati</taxon>
        <taxon>Bacillota</taxon>
        <taxon>Bacilli</taxon>
        <taxon>Bacillales</taxon>
        <taxon>Paenibacillaceae</taxon>
        <taxon>Paenibacillus</taxon>
    </lineage>
</organism>
<evidence type="ECO:0000259" key="5">
    <source>
        <dbReference type="Pfam" id="PF12706"/>
    </source>
</evidence>
<gene>
    <name evidence="6" type="ORF">BK131_11905</name>
</gene>
<evidence type="ECO:0000313" key="6">
    <source>
        <dbReference type="EMBL" id="OMF15553.1"/>
    </source>
</evidence>
<comment type="function">
    <text evidence="3">Counteracts the endogenous Pycsar antiviral defense system. Phosphodiesterase that enables metal-dependent hydrolysis of host cyclic nucleotide Pycsar defense signals such as cCMP and cUMP.</text>
</comment>
<dbReference type="InterPro" id="IPR050114">
    <property type="entry name" value="UPF0173_UPF0282_UlaG_hydrolase"/>
</dbReference>
<comment type="catalytic activity">
    <reaction evidence="2">
        <text>3',5'-cyclic CMP + H2O = CMP + H(+)</text>
        <dbReference type="Rhea" id="RHEA:72675"/>
        <dbReference type="ChEBI" id="CHEBI:15377"/>
        <dbReference type="ChEBI" id="CHEBI:15378"/>
        <dbReference type="ChEBI" id="CHEBI:58003"/>
        <dbReference type="ChEBI" id="CHEBI:60377"/>
    </reaction>
    <physiologicalReaction direction="left-to-right" evidence="2">
        <dbReference type="Rhea" id="RHEA:72676"/>
    </physiologicalReaction>
</comment>
<protein>
    <recommendedName>
        <fullName evidence="5">Metallo-beta-lactamase domain-containing protein</fullName>
    </recommendedName>
</protein>
<comment type="catalytic activity">
    <reaction evidence="4">
        <text>3',5'-cyclic UMP + H2O = UMP + H(+)</text>
        <dbReference type="Rhea" id="RHEA:70575"/>
        <dbReference type="ChEBI" id="CHEBI:15377"/>
        <dbReference type="ChEBI" id="CHEBI:15378"/>
        <dbReference type="ChEBI" id="CHEBI:57865"/>
        <dbReference type="ChEBI" id="CHEBI:184387"/>
    </reaction>
    <physiologicalReaction direction="left-to-right" evidence="4">
        <dbReference type="Rhea" id="RHEA:70576"/>
    </physiologicalReaction>
</comment>
<proteinExistence type="predicted"/>
<sequence length="254" mass="28435">MNVQQIRNATITVQYAGKKFLIDPMLADKGAYSPFPAGFREDVRNPIVDLPMSVDDIISDVDAVILTHLHQDHYDDVAKKVLPKSIKIFVQDEKDAKQVINDGFQQVEVITENTIFEGIQLVKTQGEHGRGEELLKAMGEVCGIVFIHPNEKTLYVAGDSVWYDGIQNEIDAHTPDIIVVNAGNNVWQSMGSLIMGKEDVYEVFKAAPKAKIIAVHMEAVNHWTLSREELERYADEKGFSSSLLIPEDGESYTF</sequence>
<dbReference type="OrthoDB" id="9805728at2"/>
<comment type="caution">
    <text evidence="6">The sequence shown here is derived from an EMBL/GenBank/DDBJ whole genome shotgun (WGS) entry which is preliminary data.</text>
</comment>
<dbReference type="Pfam" id="PF12706">
    <property type="entry name" value="Lactamase_B_2"/>
    <property type="match status" value="1"/>
</dbReference>
<reference evidence="6 7" key="1">
    <citation type="submission" date="2016-11" db="EMBL/GenBank/DDBJ databases">
        <title>Paenibacillus species isolates.</title>
        <authorList>
            <person name="Beno S.M."/>
        </authorList>
    </citation>
    <scope>NUCLEOTIDE SEQUENCE [LARGE SCALE GENOMIC DNA]</scope>
    <source>
        <strain evidence="6 7">FSL H8-0246</strain>
    </source>
</reference>